<dbReference type="GO" id="GO:0003723">
    <property type="term" value="F:RNA binding"/>
    <property type="evidence" value="ECO:0007669"/>
    <property type="project" value="UniProtKB-KW"/>
</dbReference>
<feature type="domain" description="S1 motif" evidence="6">
    <location>
        <begin position="37"/>
        <end position="141"/>
    </location>
</feature>
<dbReference type="AlphaFoldDB" id="A0AA51N7E6"/>
<evidence type="ECO:0000256" key="2">
    <source>
        <dbReference type="ARBA" id="ARBA00022723"/>
    </source>
</evidence>
<dbReference type="CDD" id="cd04453">
    <property type="entry name" value="S1_RNase_E"/>
    <property type="match status" value="1"/>
</dbReference>
<evidence type="ECO:0000259" key="6">
    <source>
        <dbReference type="SMART" id="SM00316"/>
    </source>
</evidence>
<name>A0AA51N7E6_9BACT</name>
<dbReference type="Pfam" id="PF10150">
    <property type="entry name" value="RNase_E_G"/>
    <property type="match status" value="1"/>
</dbReference>
<keyword evidence="9" id="KW-1185">Reference proteome</keyword>
<dbReference type="PANTHER" id="PTHR30001:SF0">
    <property type="entry name" value="RIBONUCLEASE G"/>
    <property type="match status" value="1"/>
</dbReference>
<protein>
    <submittedName>
        <fullName evidence="7">Rne/Rng family ribonuclease</fullName>
    </submittedName>
</protein>
<dbReference type="GO" id="GO:0005737">
    <property type="term" value="C:cytoplasm"/>
    <property type="evidence" value="ECO:0007669"/>
    <property type="project" value="TreeGrafter"/>
</dbReference>
<evidence type="ECO:0000256" key="3">
    <source>
        <dbReference type="ARBA" id="ARBA00022801"/>
    </source>
</evidence>
<reference evidence="7 9" key="1">
    <citation type="submission" date="2023-08" db="EMBL/GenBank/DDBJ databases">
        <title>Comparative genomics and taxonomic characterization of three novel marine species of genus Marivirga.</title>
        <authorList>
            <person name="Muhammad N."/>
            <person name="Kim S.-G."/>
        </authorList>
    </citation>
    <scope>NUCLEOTIDE SEQUENCE [LARGE SCALE GENOMIC DNA]</scope>
    <source>
        <strain evidence="7 9">ABR2-2</strain>
        <strain evidence="8">BKB1-2</strain>
    </source>
</reference>
<dbReference type="GO" id="GO:0016787">
    <property type="term" value="F:hydrolase activity"/>
    <property type="evidence" value="ECO:0007669"/>
    <property type="project" value="UniProtKB-KW"/>
</dbReference>
<dbReference type="KEGG" id="marp:QYS47_10755"/>
<dbReference type="GO" id="GO:0046872">
    <property type="term" value="F:metal ion binding"/>
    <property type="evidence" value="ECO:0007669"/>
    <property type="project" value="UniProtKB-KW"/>
</dbReference>
<keyword evidence="4" id="KW-0460">Magnesium</keyword>
<proteinExistence type="predicted"/>
<keyword evidence="3" id="KW-0378">Hydrolase</keyword>
<dbReference type="InterPro" id="IPR004659">
    <property type="entry name" value="RNase_E/G"/>
</dbReference>
<dbReference type="InterPro" id="IPR019307">
    <property type="entry name" value="RNA-bd_AU-1/RNase_E/G"/>
</dbReference>
<dbReference type="GO" id="GO:0006364">
    <property type="term" value="P:rRNA processing"/>
    <property type="evidence" value="ECO:0007669"/>
    <property type="project" value="TreeGrafter"/>
</dbReference>
<evidence type="ECO:0000313" key="8">
    <source>
        <dbReference type="EMBL" id="WNB18110.1"/>
    </source>
</evidence>
<dbReference type="Proteomes" id="UP001232019">
    <property type="component" value="Chromosome"/>
</dbReference>
<evidence type="ECO:0000256" key="4">
    <source>
        <dbReference type="ARBA" id="ARBA00022842"/>
    </source>
</evidence>
<dbReference type="PANTHER" id="PTHR30001">
    <property type="entry name" value="RIBONUCLEASE"/>
    <property type="match status" value="1"/>
</dbReference>
<accession>A0AA52EWT2</accession>
<evidence type="ECO:0000313" key="9">
    <source>
        <dbReference type="Proteomes" id="UP001244443"/>
    </source>
</evidence>
<organism evidence="7 9">
    <name type="scientific">Marivirga arenosa</name>
    <dbReference type="NCBI Taxonomy" id="3059076"/>
    <lineage>
        <taxon>Bacteria</taxon>
        <taxon>Pseudomonadati</taxon>
        <taxon>Bacteroidota</taxon>
        <taxon>Cytophagia</taxon>
        <taxon>Cytophagales</taxon>
        <taxon>Marivirgaceae</taxon>
        <taxon>Marivirga</taxon>
    </lineage>
</organism>
<dbReference type="Gene3D" id="2.40.50.140">
    <property type="entry name" value="Nucleic acid-binding proteins"/>
    <property type="match status" value="1"/>
</dbReference>
<dbReference type="GO" id="GO:0004540">
    <property type="term" value="F:RNA nuclease activity"/>
    <property type="evidence" value="ECO:0007669"/>
    <property type="project" value="InterPro"/>
</dbReference>
<gene>
    <name evidence="8" type="ORF">QYS47_10755</name>
    <name evidence="7" type="ORF">QYS48_07930</name>
</gene>
<evidence type="ECO:0000256" key="1">
    <source>
        <dbReference type="ARBA" id="ARBA00001946"/>
    </source>
</evidence>
<sequence>MSNELIINSTQNGSRIALLNDRNLIEIHYDNKEEQFSVGDIYLGNVRKVMQGLNAAFVDVGYEKDAFLHYHDLGPKVNSLLKYTKFATTRNNTSYKLGKFKLEPEIDKLGKISQVLSKNKQVLVQVIKEPISTKGPRLSCELSLAGRYLVLVPFANGISISKKISTSEERKRLTRLISSIKPENFGVIIRTVAEGKEVAELDTDLRNLLETWEKGVKKLKTAKPKDKIIGEVGRASSILRDMMNETFDSIHVDDEETFKEIQSYIQKIDPSKEKILKLYSGRNKIFEHFGIERQLKSLFGQSVNIKGGGYLIIEHTEALHVVDVNSGNKSNSEESQEDTALNTNLEAAKEVARQLRLRDMGGIIVVDFIDMKNPDNKKLLFKKMKEFMETDRSKHTVLPLSKFGLMQITRQRVRPELNIVTKEVCPTCNGTGKITASILVSDKIEQDLDYLLTKQNEKSLSLAIHPFLYSYYTKGLISLRVKWFFKYGKWIKLIQDSSLALTEYHFMNANEEIIEMG</sequence>
<evidence type="ECO:0000256" key="5">
    <source>
        <dbReference type="ARBA" id="ARBA00022884"/>
    </source>
</evidence>
<dbReference type="InterPro" id="IPR003029">
    <property type="entry name" value="S1_domain"/>
</dbReference>
<evidence type="ECO:0000313" key="7">
    <source>
        <dbReference type="EMBL" id="WMN07676.1"/>
    </source>
</evidence>
<dbReference type="EMBL" id="CP129968">
    <property type="protein sequence ID" value="WNB18110.1"/>
    <property type="molecule type" value="Genomic_DNA"/>
</dbReference>
<accession>A0AA51N7E6</accession>
<dbReference type="RefSeq" id="WP_308357869.1">
    <property type="nucleotide sequence ID" value="NZ_CP129968.2"/>
</dbReference>
<keyword evidence="2" id="KW-0479">Metal-binding</keyword>
<comment type="cofactor">
    <cofactor evidence="1">
        <name>Mg(2+)</name>
        <dbReference type="ChEBI" id="CHEBI:18420"/>
    </cofactor>
</comment>
<dbReference type="EMBL" id="CP129970">
    <property type="protein sequence ID" value="WMN07676.1"/>
    <property type="molecule type" value="Genomic_DNA"/>
</dbReference>
<dbReference type="SMART" id="SM00316">
    <property type="entry name" value="S1"/>
    <property type="match status" value="1"/>
</dbReference>
<keyword evidence="5" id="KW-0694">RNA-binding</keyword>
<dbReference type="InterPro" id="IPR012340">
    <property type="entry name" value="NA-bd_OB-fold"/>
</dbReference>
<dbReference type="Proteomes" id="UP001244443">
    <property type="component" value="Chromosome"/>
</dbReference>
<dbReference type="SUPFAM" id="SSF50249">
    <property type="entry name" value="Nucleic acid-binding proteins"/>
    <property type="match status" value="1"/>
</dbReference>
<dbReference type="NCBIfam" id="TIGR00757">
    <property type="entry name" value="RNaseEG"/>
    <property type="match status" value="1"/>
</dbReference>